<feature type="region of interest" description="Disordered" evidence="3">
    <location>
        <begin position="86"/>
        <end position="107"/>
    </location>
</feature>
<dbReference type="CDD" id="cd09726">
    <property type="entry name" value="RAMP_I_III"/>
    <property type="match status" value="1"/>
</dbReference>
<dbReference type="PANTHER" id="PTHR35579">
    <property type="entry name" value="CRISPR SYSTEM CMS ENDORIBONUCLEASE CSM3"/>
    <property type="match status" value="1"/>
</dbReference>
<comment type="caution">
    <text evidence="5">The sequence shown here is derived from an EMBL/GenBank/DDBJ whole genome shotgun (WGS) entry which is preliminary data.</text>
</comment>
<evidence type="ECO:0000313" key="5">
    <source>
        <dbReference type="EMBL" id="MFC7330508.1"/>
    </source>
</evidence>
<dbReference type="Proteomes" id="UP001596540">
    <property type="component" value="Unassembled WGS sequence"/>
</dbReference>
<keyword evidence="1" id="KW-0051">Antiviral defense</keyword>
<dbReference type="Pfam" id="PF03787">
    <property type="entry name" value="RAMPs"/>
    <property type="match status" value="1"/>
</dbReference>
<feature type="domain" description="CRISPR type III-associated protein" evidence="4">
    <location>
        <begin position="34"/>
        <end position="239"/>
    </location>
</feature>
<feature type="region of interest" description="Disordered" evidence="3">
    <location>
        <begin position="571"/>
        <end position="647"/>
    </location>
</feature>
<evidence type="ECO:0000256" key="3">
    <source>
        <dbReference type="SAM" id="MobiDB-lite"/>
    </source>
</evidence>
<dbReference type="InterPro" id="IPR052216">
    <property type="entry name" value="CRISPR_Csm3_endoribonuclease"/>
</dbReference>
<evidence type="ECO:0000256" key="2">
    <source>
        <dbReference type="ARBA" id="ARBA00093789"/>
    </source>
</evidence>
<protein>
    <submittedName>
        <fullName evidence="5">RAMP superfamily CRISPR-associated protein</fullName>
    </submittedName>
</protein>
<evidence type="ECO:0000313" key="6">
    <source>
        <dbReference type="Proteomes" id="UP001596540"/>
    </source>
</evidence>
<dbReference type="InterPro" id="IPR005537">
    <property type="entry name" value="RAMP_III_fam"/>
</dbReference>
<gene>
    <name evidence="5" type="ORF">ACFQRF_22525</name>
</gene>
<reference evidence="6" key="1">
    <citation type="journal article" date="2019" name="Int. J. Syst. Evol. Microbiol.">
        <title>The Global Catalogue of Microorganisms (GCM) 10K type strain sequencing project: providing services to taxonomists for standard genome sequencing and annotation.</title>
        <authorList>
            <consortium name="The Broad Institute Genomics Platform"/>
            <consortium name="The Broad Institute Genome Sequencing Center for Infectious Disease"/>
            <person name="Wu L."/>
            <person name="Ma J."/>
        </authorList>
    </citation>
    <scope>NUCLEOTIDE SEQUENCE [LARGE SCALE GENOMIC DNA]</scope>
    <source>
        <strain evidence="6">CGMCC 4.7382</strain>
    </source>
</reference>
<sequence>MTGTAPQGFEKRLDEFAGGAPAGPRVLWEISTRLRLLGDTHIGSAAPSAPHSAESEVDQLLDRDPQTGKPRLRASTLAGLLRHHLADRCDPPGRADATGATGSGERGWADTLFGAPAVPEFAAADTEPATMSALDIDDAVADLPQDANITVRVGNRIDPDSGTAAPGAFWRMEVLPAGTSFTVTMRLRVPDGGDEGRLLALVSTAAAGLAADDRDDAPENGLPGPIRIGARTGRGYGEVVAEAWHARRHDLHTPEGWEAYYAREWQTRWDDARDILENSGRPARLESAVDDTFAALRTAALADAGNDEWAGWTARDFERTHTAFHHELDARRADVRCRDVLVVTLAVAERPTRSFVPAPFDDPGGTPATGPWPGLLLVGDTPAPDRLGEVDRAHRTRPRYSGGRVQWRPELGGTALFALFKRTARSLVREIAGTAEQPGTEWDVSGDPAHNWFAHWWGSDTGPGGDGGPRPARLRLRSPGVLSESTTLRTTRTTIDTLFGDTVDGRLFTDDVEAGGVARVVLDATDADDALRGLLTLVVRELHTVPFHSIGGDAGVGHGRLTVRSAVLVSRRPGEDPERTDLLRAINDPAGPERARAADWLAELHKEAGGGADPSAAGTPSGARSPRAQPSGVQPSGAASSGGEGNG</sequence>
<feature type="compositionally biased region" description="Basic and acidic residues" evidence="3">
    <location>
        <begin position="572"/>
        <end position="582"/>
    </location>
</feature>
<accession>A0ABW2KM62</accession>
<dbReference type="EMBL" id="JBHTBH010000012">
    <property type="protein sequence ID" value="MFC7330508.1"/>
    <property type="molecule type" value="Genomic_DNA"/>
</dbReference>
<name>A0ABW2KM62_9ACTN</name>
<comment type="subunit">
    <text evidence="2">Part of the Csm effector complex that includes Cas10, Csm2, Csm3, Csm4 and Csm5.</text>
</comment>
<dbReference type="RefSeq" id="WP_379873150.1">
    <property type="nucleotide sequence ID" value="NZ_JBHTBH010000012.1"/>
</dbReference>
<feature type="region of interest" description="Disordered" evidence="3">
    <location>
        <begin position="42"/>
        <end position="70"/>
    </location>
</feature>
<feature type="compositionally biased region" description="Basic and acidic residues" evidence="3">
    <location>
        <begin position="591"/>
        <end position="608"/>
    </location>
</feature>
<evidence type="ECO:0000256" key="1">
    <source>
        <dbReference type="ARBA" id="ARBA00023118"/>
    </source>
</evidence>
<evidence type="ECO:0000259" key="4">
    <source>
        <dbReference type="Pfam" id="PF03787"/>
    </source>
</evidence>
<organism evidence="5 6">
    <name type="scientific">Marinactinospora rubrisoli</name>
    <dbReference type="NCBI Taxonomy" id="2715399"/>
    <lineage>
        <taxon>Bacteria</taxon>
        <taxon>Bacillati</taxon>
        <taxon>Actinomycetota</taxon>
        <taxon>Actinomycetes</taxon>
        <taxon>Streptosporangiales</taxon>
        <taxon>Nocardiopsidaceae</taxon>
        <taxon>Marinactinospora</taxon>
    </lineage>
</organism>
<dbReference type="PANTHER" id="PTHR35579:SF6">
    <property type="entry name" value="DUF324 DOMAIN-CONTAINING PROTEIN"/>
    <property type="match status" value="1"/>
</dbReference>
<keyword evidence="6" id="KW-1185">Reference proteome</keyword>
<proteinExistence type="predicted"/>